<dbReference type="EMBL" id="BMDW01000013">
    <property type="protein sequence ID" value="GGA52071.1"/>
    <property type="molecule type" value="Genomic_DNA"/>
</dbReference>
<comment type="similarity">
    <text evidence="1">Belongs to the bacterial luciferase oxidoreductase family.</text>
</comment>
<proteinExistence type="inferred from homology"/>
<keyword evidence="7" id="KW-1185">Reference proteome</keyword>
<feature type="domain" description="Luciferase-like" evidence="5">
    <location>
        <begin position="22"/>
        <end position="327"/>
    </location>
</feature>
<keyword evidence="4" id="KW-0503">Monooxygenase</keyword>
<evidence type="ECO:0000256" key="1">
    <source>
        <dbReference type="ARBA" id="ARBA00010426"/>
    </source>
</evidence>
<dbReference type="InterPro" id="IPR050766">
    <property type="entry name" value="Bact_Lucif_Oxidored"/>
</dbReference>
<evidence type="ECO:0000256" key="3">
    <source>
        <dbReference type="ARBA" id="ARBA00023002"/>
    </source>
</evidence>
<keyword evidence="2" id="KW-0285">Flavoprotein</keyword>
<evidence type="ECO:0000313" key="6">
    <source>
        <dbReference type="EMBL" id="GGA52071.1"/>
    </source>
</evidence>
<evidence type="ECO:0000259" key="5">
    <source>
        <dbReference type="Pfam" id="PF00296"/>
    </source>
</evidence>
<keyword evidence="3" id="KW-0560">Oxidoreductase</keyword>
<reference evidence="7" key="1">
    <citation type="journal article" date="2019" name="Int. J. Syst. Evol. Microbiol.">
        <title>The Global Catalogue of Microorganisms (GCM) 10K type strain sequencing project: providing services to taxonomists for standard genome sequencing and annotation.</title>
        <authorList>
            <consortium name="The Broad Institute Genomics Platform"/>
            <consortium name="The Broad Institute Genome Sequencing Center for Infectious Disease"/>
            <person name="Wu L."/>
            <person name="Ma J."/>
        </authorList>
    </citation>
    <scope>NUCLEOTIDE SEQUENCE [LARGE SCALE GENOMIC DNA]</scope>
    <source>
        <strain evidence="7">CGMCC 1.10106</strain>
    </source>
</reference>
<accession>A0ABQ1GXF4</accession>
<dbReference type="SUPFAM" id="SSF51679">
    <property type="entry name" value="Bacterial luciferase-like"/>
    <property type="match status" value="1"/>
</dbReference>
<evidence type="ECO:0000256" key="4">
    <source>
        <dbReference type="ARBA" id="ARBA00023033"/>
    </source>
</evidence>
<dbReference type="RefSeq" id="WP_188447602.1">
    <property type="nucleotide sequence ID" value="NZ_BMDW01000013.1"/>
</dbReference>
<name>A0ABQ1GXF4_9SPHN</name>
<dbReference type="PANTHER" id="PTHR30137:SF16">
    <property type="entry name" value="BLL0895 PROTEIN"/>
    <property type="match status" value="1"/>
</dbReference>
<comment type="caution">
    <text evidence="6">The sequence shown here is derived from an EMBL/GenBank/DDBJ whole genome shotgun (WGS) entry which is preliminary data.</text>
</comment>
<dbReference type="InterPro" id="IPR011251">
    <property type="entry name" value="Luciferase-like_dom"/>
</dbReference>
<evidence type="ECO:0000313" key="7">
    <source>
        <dbReference type="Proteomes" id="UP000618591"/>
    </source>
</evidence>
<dbReference type="InterPro" id="IPR036661">
    <property type="entry name" value="Luciferase-like_sf"/>
</dbReference>
<dbReference type="Gene3D" id="3.20.20.30">
    <property type="entry name" value="Luciferase-like domain"/>
    <property type="match status" value="1"/>
</dbReference>
<evidence type="ECO:0000256" key="2">
    <source>
        <dbReference type="ARBA" id="ARBA00022630"/>
    </source>
</evidence>
<dbReference type="Proteomes" id="UP000618591">
    <property type="component" value="Unassembled WGS sequence"/>
</dbReference>
<gene>
    <name evidence="6" type="ORF">GCM10011395_23040</name>
</gene>
<protein>
    <recommendedName>
        <fullName evidence="5">Luciferase-like domain-containing protein</fullName>
    </recommendedName>
</protein>
<dbReference type="Pfam" id="PF00296">
    <property type="entry name" value="Bac_luciferase"/>
    <property type="match status" value="1"/>
</dbReference>
<sequence>MAMDTGLIFHPYMRPGRTARQTFEWGVQSSIACDKAGFDSMMISEHASQIWENIPNPELIIAAAALQTKTIKFAPMAHILPHHNPTKLAMMVGWLSQILEGRYFMGIGAGAYPLASYMHGIRGEDQNTEHLNEMVRESLSIMEKIWKREPFFFEGKYWDAGFPEEEVALTEEDEQHKLANYAPWGGSFPEFAVTGFSANSPSMRLAGEKNFKPVSIFSGEEALKRHWDIYSEANIKAGFTPDRQRHAVSQTVFVGDTDAEAKKEVMEGPIGYCFNKYLIPIWRRFGMMDGFAKDAGIDPLKADLEFLVDRVFVVGSPDTVVDKINTLFDKVGGWGTLQIEAHDYYDDPSPWFHSLELAAKEVAPRISMPGAKPAAKQMEAQAA</sequence>
<dbReference type="PANTHER" id="PTHR30137">
    <property type="entry name" value="LUCIFERASE-LIKE MONOOXYGENASE"/>
    <property type="match status" value="1"/>
</dbReference>
<organism evidence="6 7">
    <name type="scientific">Sphingomonas psychrolutea</name>
    <dbReference type="NCBI Taxonomy" id="1259676"/>
    <lineage>
        <taxon>Bacteria</taxon>
        <taxon>Pseudomonadati</taxon>
        <taxon>Pseudomonadota</taxon>
        <taxon>Alphaproteobacteria</taxon>
        <taxon>Sphingomonadales</taxon>
        <taxon>Sphingomonadaceae</taxon>
        <taxon>Sphingomonas</taxon>
    </lineage>
</organism>